<name>A0AC60PWQ7_IXOPE</name>
<organism evidence="1 2">
    <name type="scientific">Ixodes persulcatus</name>
    <name type="common">Taiga tick</name>
    <dbReference type="NCBI Taxonomy" id="34615"/>
    <lineage>
        <taxon>Eukaryota</taxon>
        <taxon>Metazoa</taxon>
        <taxon>Ecdysozoa</taxon>
        <taxon>Arthropoda</taxon>
        <taxon>Chelicerata</taxon>
        <taxon>Arachnida</taxon>
        <taxon>Acari</taxon>
        <taxon>Parasitiformes</taxon>
        <taxon>Ixodida</taxon>
        <taxon>Ixodoidea</taxon>
        <taxon>Ixodidae</taxon>
        <taxon>Ixodinae</taxon>
        <taxon>Ixodes</taxon>
    </lineage>
</organism>
<evidence type="ECO:0000313" key="2">
    <source>
        <dbReference type="Proteomes" id="UP000805193"/>
    </source>
</evidence>
<protein>
    <submittedName>
        <fullName evidence="1">Uncharacterized protein</fullName>
    </submittedName>
</protein>
<proteinExistence type="predicted"/>
<comment type="caution">
    <text evidence="1">The sequence shown here is derived from an EMBL/GenBank/DDBJ whole genome shotgun (WGS) entry which is preliminary data.</text>
</comment>
<dbReference type="EMBL" id="JABSTQ010009916">
    <property type="protein sequence ID" value="KAG0424942.1"/>
    <property type="molecule type" value="Genomic_DNA"/>
</dbReference>
<dbReference type="Proteomes" id="UP000805193">
    <property type="component" value="Unassembled WGS sequence"/>
</dbReference>
<reference evidence="1 2" key="1">
    <citation type="journal article" date="2020" name="Cell">
        <title>Large-Scale Comparative Analyses of Tick Genomes Elucidate Their Genetic Diversity and Vector Capacities.</title>
        <authorList>
            <consortium name="Tick Genome and Microbiome Consortium (TIGMIC)"/>
            <person name="Jia N."/>
            <person name="Wang J."/>
            <person name="Shi W."/>
            <person name="Du L."/>
            <person name="Sun Y."/>
            <person name="Zhan W."/>
            <person name="Jiang J.F."/>
            <person name="Wang Q."/>
            <person name="Zhang B."/>
            <person name="Ji P."/>
            <person name="Bell-Sakyi L."/>
            <person name="Cui X.M."/>
            <person name="Yuan T.T."/>
            <person name="Jiang B.G."/>
            <person name="Yang W.F."/>
            <person name="Lam T.T."/>
            <person name="Chang Q.C."/>
            <person name="Ding S.J."/>
            <person name="Wang X.J."/>
            <person name="Zhu J.G."/>
            <person name="Ruan X.D."/>
            <person name="Zhao L."/>
            <person name="Wei J.T."/>
            <person name="Ye R.Z."/>
            <person name="Que T.C."/>
            <person name="Du C.H."/>
            <person name="Zhou Y.H."/>
            <person name="Cheng J.X."/>
            <person name="Dai P.F."/>
            <person name="Guo W.B."/>
            <person name="Han X.H."/>
            <person name="Huang E.J."/>
            <person name="Li L.F."/>
            <person name="Wei W."/>
            <person name="Gao Y.C."/>
            <person name="Liu J.Z."/>
            <person name="Shao H.Z."/>
            <person name="Wang X."/>
            <person name="Wang C.C."/>
            <person name="Yang T.C."/>
            <person name="Huo Q.B."/>
            <person name="Li W."/>
            <person name="Chen H.Y."/>
            <person name="Chen S.E."/>
            <person name="Zhou L.G."/>
            <person name="Ni X.B."/>
            <person name="Tian J.H."/>
            <person name="Sheng Y."/>
            <person name="Liu T."/>
            <person name="Pan Y.S."/>
            <person name="Xia L.Y."/>
            <person name="Li J."/>
            <person name="Zhao F."/>
            <person name="Cao W.C."/>
        </authorList>
    </citation>
    <scope>NUCLEOTIDE SEQUENCE [LARGE SCALE GENOMIC DNA]</scope>
    <source>
        <strain evidence="1">Iper-2018</strain>
    </source>
</reference>
<accession>A0AC60PWQ7</accession>
<keyword evidence="2" id="KW-1185">Reference proteome</keyword>
<gene>
    <name evidence="1" type="ORF">HPB47_027867</name>
</gene>
<evidence type="ECO:0000313" key="1">
    <source>
        <dbReference type="EMBL" id="KAG0424942.1"/>
    </source>
</evidence>
<sequence length="143" mass="17022">MSEPLAASYTLAQSKEDGDNILRKIKQQRHIRSEDRLYISPKREDYKSTVVRISREHKHPDEEVRYFEQGTGYLDVRDPSDQWLRIQVYPGNLIVLPPDVYHRFYPVTDKASMQALFSRPYEEIVVRRMFGEVDVWTADFREN</sequence>